<evidence type="ECO:0000313" key="4">
    <source>
        <dbReference type="Proteomes" id="UP000663829"/>
    </source>
</evidence>
<accession>A0A813ZTV6</accession>
<comment type="caution">
    <text evidence="2">The sequence shown here is derived from an EMBL/GenBank/DDBJ whole genome shotgun (WGS) entry which is preliminary data.</text>
</comment>
<dbReference type="AlphaFoldDB" id="A0A813ZTV6"/>
<dbReference type="Proteomes" id="UP000663829">
    <property type="component" value="Unassembled WGS sequence"/>
</dbReference>
<evidence type="ECO:0000313" key="2">
    <source>
        <dbReference type="EMBL" id="CAF0905115.1"/>
    </source>
</evidence>
<dbReference type="EMBL" id="CAJNOQ010001590">
    <property type="protein sequence ID" value="CAF0905115.1"/>
    <property type="molecule type" value="Genomic_DNA"/>
</dbReference>
<reference evidence="2" key="1">
    <citation type="submission" date="2021-02" db="EMBL/GenBank/DDBJ databases">
        <authorList>
            <person name="Nowell W R."/>
        </authorList>
    </citation>
    <scope>NUCLEOTIDE SEQUENCE</scope>
</reference>
<keyword evidence="4" id="KW-1185">Reference proteome</keyword>
<sequence>MERGQNSYQRKCRDNNYYKEFNTEKFNLEESIEHFIHKNKICRSSVEHFVKNIPENVSNKTSINLCTKKLQSKYNQNTKCKTINDRFSLFENEINVYFNDQLKQVNVNQQEIESNSLTNVSHSINDSVWSMLAVCENQISNEAIESETSNFNHHQWLNKRMSRNKNINRQFDSCYSSTKTPLADKEQRHSKNPYTFKQPSLILNLPLQQRSIEENASKLKNISHSNVQKDIKKNKFLIYETSSSVNTDSSSSISQMKKNDTKKNLRLTLNSSKTECTPNMYVKRTMTEDENVHVINRAKSAGQLLNNIDHSISDTISKKIVAKIDALLNDLKKFDYKISTERKLSKYIAHYLRQKIKNVQTNLTDDIINAYISFKQFIYEKLTSSLKNRYLHTPLSTTTSKLTIKSKNLAANSILTVPLTSNTDQSSISFNKLNQKFSLSNEYKAHNDNIDKLLKQIRQLEKIFLNLREQTYKTNDDTTIDREKSKLKQTDILNKLNKLNEILRQVLSKVHYAKQQQQNNTNRTQMKNSSKFRYDREFIRHI</sequence>
<organism evidence="2 4">
    <name type="scientific">Didymodactylos carnosus</name>
    <dbReference type="NCBI Taxonomy" id="1234261"/>
    <lineage>
        <taxon>Eukaryota</taxon>
        <taxon>Metazoa</taxon>
        <taxon>Spiralia</taxon>
        <taxon>Gnathifera</taxon>
        <taxon>Rotifera</taxon>
        <taxon>Eurotatoria</taxon>
        <taxon>Bdelloidea</taxon>
        <taxon>Philodinida</taxon>
        <taxon>Philodinidae</taxon>
        <taxon>Didymodactylos</taxon>
    </lineage>
</organism>
<proteinExistence type="predicted"/>
<evidence type="ECO:0000313" key="3">
    <source>
        <dbReference type="EMBL" id="CAF3686991.1"/>
    </source>
</evidence>
<feature type="coiled-coil region" evidence="1">
    <location>
        <begin position="443"/>
        <end position="470"/>
    </location>
</feature>
<name>A0A813ZTV6_9BILA</name>
<gene>
    <name evidence="2" type="ORF">GPM918_LOCUS8846</name>
    <name evidence="3" type="ORF">SRO942_LOCUS8847</name>
</gene>
<dbReference type="EMBL" id="CAJOBC010001590">
    <property type="protein sequence ID" value="CAF3686991.1"/>
    <property type="molecule type" value="Genomic_DNA"/>
</dbReference>
<evidence type="ECO:0000256" key="1">
    <source>
        <dbReference type="SAM" id="Coils"/>
    </source>
</evidence>
<protein>
    <submittedName>
        <fullName evidence="2">Uncharacterized protein</fullName>
    </submittedName>
</protein>
<keyword evidence="1" id="KW-0175">Coiled coil</keyword>
<dbReference type="Proteomes" id="UP000681722">
    <property type="component" value="Unassembled WGS sequence"/>
</dbReference>